<dbReference type="eggNOG" id="COG3843">
    <property type="taxonomic scope" value="Bacteria"/>
</dbReference>
<name>S9TNQ2_MAGFU</name>
<comment type="caution">
    <text evidence="4">The sequence shown here is derived from an EMBL/GenBank/DDBJ whole genome shotgun (WGS) entry which is preliminary data.</text>
</comment>
<evidence type="ECO:0000313" key="5">
    <source>
        <dbReference type="Proteomes" id="UP000015350"/>
    </source>
</evidence>
<dbReference type="InterPro" id="IPR054462">
    <property type="entry name" value="TraI_M"/>
</dbReference>
<dbReference type="STRING" id="1316936.K678_17221"/>
<reference evidence="4 5" key="1">
    <citation type="submission" date="2013-04" db="EMBL/GenBank/DDBJ databases">
        <authorList>
            <person name="Kuznetsov B."/>
            <person name="Ivanovsky R."/>
        </authorList>
    </citation>
    <scope>NUCLEOTIDE SEQUENCE [LARGE SCALE GENOMIC DNA]</scope>
    <source>
        <strain evidence="4 5">MGU-K5</strain>
    </source>
</reference>
<feature type="domain" description="MobA/VirD2-like nuclease" evidence="2">
    <location>
        <begin position="41"/>
        <end position="159"/>
    </location>
</feature>
<dbReference type="InterPro" id="IPR049751">
    <property type="entry name" value="TraI/MobA_relaxases"/>
</dbReference>
<evidence type="ECO:0000259" key="3">
    <source>
        <dbReference type="Pfam" id="PF22863"/>
    </source>
</evidence>
<dbReference type="InterPro" id="IPR005094">
    <property type="entry name" value="Endonuclease_MobA/VirD2"/>
</dbReference>
<dbReference type="NCBIfam" id="NF041893">
    <property type="entry name" value="TraI_MobP_relax"/>
    <property type="match status" value="1"/>
</dbReference>
<feature type="domain" description="TraI-like middle" evidence="3">
    <location>
        <begin position="174"/>
        <end position="264"/>
    </location>
</feature>
<dbReference type="EMBL" id="AQPH01000130">
    <property type="protein sequence ID" value="EPY00220.1"/>
    <property type="molecule type" value="Genomic_DNA"/>
</dbReference>
<accession>S9TNQ2</accession>
<dbReference type="OrthoDB" id="279005at2"/>
<feature type="region of interest" description="Disordered" evidence="1">
    <location>
        <begin position="257"/>
        <end position="305"/>
    </location>
</feature>
<sequence length="305" mass="34487">MIAKKIAKKPEIRDDYSHLGRYVAAAREKGEKLDRFWIVNCDAGTNLADLDTALIEIEATRAFNSGSTDRTYHLVVSFNAGEQDKLSLADLQDIERAFAEALGFADHQRVAGTHINTDNFHLHIAYNKIHPKTHRCHTPHRDFFTLDKVKRAMEQKYGLKVDRGIGAEPNPVSAKARDYEARTWQQSFERHLIEHKAEILAMIGTASSWAEVHQGLAEYDAEIRKRGAGLVIRRIDGAGAIKASALDRSCSLKNLEQRLGPYQPPGLEQKPQPRTPRKPYLAKPLTRHPATSKLWRTWRQDKPSG</sequence>
<dbReference type="Proteomes" id="UP000015350">
    <property type="component" value="Unassembled WGS sequence"/>
</dbReference>
<gene>
    <name evidence="4" type="ORF">K678_17221</name>
</gene>
<dbReference type="AlphaFoldDB" id="S9TNQ2"/>
<evidence type="ECO:0000313" key="4">
    <source>
        <dbReference type="EMBL" id="EPY00220.1"/>
    </source>
</evidence>
<feature type="non-terminal residue" evidence="4">
    <location>
        <position position="305"/>
    </location>
</feature>
<dbReference type="Pfam" id="PF22863">
    <property type="entry name" value="TraI_middle"/>
    <property type="match status" value="1"/>
</dbReference>
<organism evidence="4 5">
    <name type="scientific">Magnetospirillum fulvum MGU-K5</name>
    <dbReference type="NCBI Taxonomy" id="1316936"/>
    <lineage>
        <taxon>Bacteria</taxon>
        <taxon>Pseudomonadati</taxon>
        <taxon>Pseudomonadota</taxon>
        <taxon>Alphaproteobacteria</taxon>
        <taxon>Rhodospirillales</taxon>
        <taxon>Rhodospirillaceae</taxon>
        <taxon>Magnetospirillum</taxon>
    </lineage>
</organism>
<proteinExistence type="predicted"/>
<protein>
    <submittedName>
        <fullName evidence="4">Relaxase/mobilization nuclease family protein</fullName>
    </submittedName>
</protein>
<evidence type="ECO:0000256" key="1">
    <source>
        <dbReference type="SAM" id="MobiDB-lite"/>
    </source>
</evidence>
<dbReference type="Pfam" id="PF03432">
    <property type="entry name" value="Relaxase"/>
    <property type="match status" value="1"/>
</dbReference>
<evidence type="ECO:0000259" key="2">
    <source>
        <dbReference type="Pfam" id="PF03432"/>
    </source>
</evidence>
<dbReference type="RefSeq" id="WP_021133717.1">
    <property type="nucleotide sequence ID" value="NZ_AQPH01000130.1"/>
</dbReference>